<keyword evidence="2" id="KW-0732">Signal</keyword>
<dbReference type="EMBL" id="BMHE01000007">
    <property type="protein sequence ID" value="GGI46980.1"/>
    <property type="molecule type" value="Genomic_DNA"/>
</dbReference>
<keyword evidence="4" id="KW-1185">Reference proteome</keyword>
<gene>
    <name evidence="3" type="ORF">GCM10008018_19870</name>
</gene>
<evidence type="ECO:0000313" key="4">
    <source>
        <dbReference type="Proteomes" id="UP000615455"/>
    </source>
</evidence>
<reference evidence="4" key="1">
    <citation type="journal article" date="2019" name="Int. J. Syst. Evol. Microbiol.">
        <title>The Global Catalogue of Microorganisms (GCM) 10K type strain sequencing project: providing services to taxonomists for standard genome sequencing and annotation.</title>
        <authorList>
            <consortium name="The Broad Institute Genomics Platform"/>
            <consortium name="The Broad Institute Genome Sequencing Center for Infectious Disease"/>
            <person name="Wu L."/>
            <person name="Ma J."/>
        </authorList>
    </citation>
    <scope>NUCLEOTIDE SEQUENCE [LARGE SCALE GENOMIC DNA]</scope>
    <source>
        <strain evidence="4">CGMCC 1.15043</strain>
    </source>
</reference>
<evidence type="ECO:0000256" key="1">
    <source>
        <dbReference type="SAM" id="MobiDB-lite"/>
    </source>
</evidence>
<dbReference type="Proteomes" id="UP000615455">
    <property type="component" value="Unassembled WGS sequence"/>
</dbReference>
<organism evidence="3 4">
    <name type="scientific">Paenibacillus marchantiophytorum</name>
    <dbReference type="NCBI Taxonomy" id="1619310"/>
    <lineage>
        <taxon>Bacteria</taxon>
        <taxon>Bacillati</taxon>
        <taxon>Bacillota</taxon>
        <taxon>Bacilli</taxon>
        <taxon>Bacillales</taxon>
        <taxon>Paenibacillaceae</taxon>
        <taxon>Paenibacillus</taxon>
    </lineage>
</organism>
<sequence length="269" mass="28745">MKQLHKKMVIGTLAAGLLVGGGFALQHNQVFANETSTATSAPKKDTFQDRNHKGFEGHGPVKGGFEFGKGPQDYAAILGIDPSVLKEQIKLGKTLVEIAKEKANLTEDELLSKLTASETKKIDDALSAGKIKQEQADKLKSGLAERLKKAIEAKPRVMDFKGKPNQGPRPGSMPGGIWGDPHQLAAMLGITEDELNSERKAGKSIAEIAAAKGITEDQLIAKLKDSLTDELKSFVERKGGERPSAPPHNEGPKQHHDKPGGPSAPAQQS</sequence>
<proteinExistence type="predicted"/>
<name>A0ABQ2BV89_9BACL</name>
<evidence type="ECO:0000256" key="2">
    <source>
        <dbReference type="SAM" id="SignalP"/>
    </source>
</evidence>
<protein>
    <submittedName>
        <fullName evidence="3">Uncharacterized protein</fullName>
    </submittedName>
</protein>
<feature type="chain" id="PRO_5045594879" evidence="2">
    <location>
        <begin position="33"/>
        <end position="269"/>
    </location>
</feature>
<evidence type="ECO:0000313" key="3">
    <source>
        <dbReference type="EMBL" id="GGI46980.1"/>
    </source>
</evidence>
<feature type="compositionally biased region" description="Basic and acidic residues" evidence="1">
    <location>
        <begin position="232"/>
        <end position="241"/>
    </location>
</feature>
<feature type="compositionally biased region" description="Basic and acidic residues" evidence="1">
    <location>
        <begin position="250"/>
        <end position="259"/>
    </location>
</feature>
<feature type="signal peptide" evidence="2">
    <location>
        <begin position="1"/>
        <end position="32"/>
    </location>
</feature>
<comment type="caution">
    <text evidence="3">The sequence shown here is derived from an EMBL/GenBank/DDBJ whole genome shotgun (WGS) entry which is preliminary data.</text>
</comment>
<feature type="region of interest" description="Disordered" evidence="1">
    <location>
        <begin position="232"/>
        <end position="269"/>
    </location>
</feature>
<dbReference type="RefSeq" id="WP_189010860.1">
    <property type="nucleotide sequence ID" value="NZ_BMHE01000007.1"/>
</dbReference>
<accession>A0ABQ2BV89</accession>